<reference evidence="4 5" key="1">
    <citation type="submission" date="2019-08" db="EMBL/GenBank/DDBJ databases">
        <title>Deep-cultivation of Planctomycetes and their phenomic and genomic characterization uncovers novel biology.</title>
        <authorList>
            <person name="Wiegand S."/>
            <person name="Jogler M."/>
            <person name="Boedeker C."/>
            <person name="Pinto D."/>
            <person name="Vollmers J."/>
            <person name="Rivas-Marin E."/>
            <person name="Kohn T."/>
            <person name="Peeters S.H."/>
            <person name="Heuer A."/>
            <person name="Rast P."/>
            <person name="Oberbeckmann S."/>
            <person name="Bunk B."/>
            <person name="Jeske O."/>
            <person name="Meyerdierks A."/>
            <person name="Storesund J.E."/>
            <person name="Kallscheuer N."/>
            <person name="Luecker S."/>
            <person name="Lage O.M."/>
            <person name="Pohl T."/>
            <person name="Merkel B.J."/>
            <person name="Hornburger P."/>
            <person name="Mueller R.-W."/>
            <person name="Bruemmer F."/>
            <person name="Labrenz M."/>
            <person name="Spormann A.M."/>
            <person name="Op den Camp H."/>
            <person name="Overmann J."/>
            <person name="Amann R."/>
            <person name="Jetten M.S.M."/>
            <person name="Mascher T."/>
            <person name="Medema M.H."/>
            <person name="Devos D.P."/>
            <person name="Kaster A.-K."/>
            <person name="Ovreas L."/>
            <person name="Rohde M."/>
            <person name="Galperin M.Y."/>
            <person name="Jogler C."/>
        </authorList>
    </citation>
    <scope>NUCLEOTIDE SEQUENCE [LARGE SCALE GENOMIC DNA]</scope>
    <source>
        <strain evidence="4 5">FC18</strain>
    </source>
</reference>
<dbReference type="STRING" id="980251.GCA_001642875_03160"/>
<feature type="signal peptide" evidence="2">
    <location>
        <begin position="1"/>
        <end position="21"/>
    </location>
</feature>
<dbReference type="InterPro" id="IPR053145">
    <property type="entry name" value="AB_hydrolase_Est10"/>
</dbReference>
<dbReference type="PROSITE" id="PS00708">
    <property type="entry name" value="PRO_ENDOPEP_SER"/>
    <property type="match status" value="1"/>
</dbReference>
<dbReference type="Pfam" id="PF12146">
    <property type="entry name" value="Hydrolase_4"/>
    <property type="match status" value="1"/>
</dbReference>
<evidence type="ECO:0000313" key="4">
    <source>
        <dbReference type="EMBL" id="QEG21700.1"/>
    </source>
</evidence>
<dbReference type="GO" id="GO:0004252">
    <property type="term" value="F:serine-type endopeptidase activity"/>
    <property type="evidence" value="ECO:0007669"/>
    <property type="project" value="InterPro"/>
</dbReference>
<evidence type="ECO:0000256" key="1">
    <source>
        <dbReference type="ARBA" id="ARBA00022801"/>
    </source>
</evidence>
<dbReference type="PANTHER" id="PTHR43265">
    <property type="entry name" value="ESTERASE ESTD"/>
    <property type="match status" value="1"/>
</dbReference>
<evidence type="ECO:0000259" key="3">
    <source>
        <dbReference type="Pfam" id="PF12146"/>
    </source>
</evidence>
<proteinExistence type="predicted"/>
<dbReference type="EMBL" id="CP042912">
    <property type="protein sequence ID" value="QEG21700.1"/>
    <property type="molecule type" value="Genomic_DNA"/>
</dbReference>
<dbReference type="Gene3D" id="3.40.50.1820">
    <property type="entry name" value="alpha/beta hydrolase"/>
    <property type="match status" value="1"/>
</dbReference>
<dbReference type="SUPFAM" id="SSF53474">
    <property type="entry name" value="alpha/beta-Hydrolases"/>
    <property type="match status" value="1"/>
</dbReference>
<feature type="domain" description="Serine aminopeptidase S33" evidence="3">
    <location>
        <begin position="301"/>
        <end position="389"/>
    </location>
</feature>
<dbReference type="InterPro" id="IPR002471">
    <property type="entry name" value="Pept_S9_AS"/>
</dbReference>
<keyword evidence="1 4" id="KW-0378">Hydrolase</keyword>
<name>A0A5B9P9W5_9BACT</name>
<dbReference type="GO" id="GO:0006508">
    <property type="term" value="P:proteolysis"/>
    <property type="evidence" value="ECO:0007669"/>
    <property type="project" value="InterPro"/>
</dbReference>
<organism evidence="4 5">
    <name type="scientific">Mariniblastus fucicola</name>
    <dbReference type="NCBI Taxonomy" id="980251"/>
    <lineage>
        <taxon>Bacteria</taxon>
        <taxon>Pseudomonadati</taxon>
        <taxon>Planctomycetota</taxon>
        <taxon>Planctomycetia</taxon>
        <taxon>Pirellulales</taxon>
        <taxon>Pirellulaceae</taxon>
        <taxon>Mariniblastus</taxon>
    </lineage>
</organism>
<gene>
    <name evidence="4" type="ORF">MFFC18_15590</name>
</gene>
<dbReference type="InterPro" id="IPR029058">
    <property type="entry name" value="AB_hydrolase_fold"/>
</dbReference>
<dbReference type="KEGG" id="mff:MFFC18_15590"/>
<evidence type="ECO:0000256" key="2">
    <source>
        <dbReference type="SAM" id="SignalP"/>
    </source>
</evidence>
<dbReference type="Proteomes" id="UP000322214">
    <property type="component" value="Chromosome"/>
</dbReference>
<accession>A0A5B9P9W5</accession>
<dbReference type="RefSeq" id="WP_157665195.1">
    <property type="nucleotide sequence ID" value="NZ_CP042912.1"/>
</dbReference>
<protein>
    <submittedName>
        <fullName evidence="4">Alpha/beta hydrolase family protein</fullName>
    </submittedName>
</protein>
<sequence length="583" mass="64269" precursor="true">MKRYALSTVAIVCLLAANLMAQDATTTTWSGTLDANGTELRLEFDVTEGGEKPTAKLRSLDQNNAMFDAKFEQSGDSFSFAIMQLGAKFDGKLDEAKETISGTFEQAGQKFPLTLTKGETNAAVVETLKEAWVGKLNMGIMNPVMQFRVMESSADDPKCYFDSITEGATGFAGTWKIADGKISFKIPPIKLTYEGELNEAGDEATGVWNQGGRELPMTIKRQPTEYDSENVWENRPQRPKGPFPYNTKIVKFENEQHNLTLAGTLTIPKTPGKHPAVILISGSGPQDRDETLMEHKPFLVLADYLSRRGIAVLRYDDRGFGSSTGKFKGATTQDFATDASAAVDFLKAHDRIDANQIGLAGHSEGGLIAPIVCELRDDVAFVVLMAATGVDGKTIINSQTEAMLRVEMTEPEQQAEMEIGIELNRILVARAVEGTLDYEDPELKEQVDALLDRLPEEESKLAKEVIGSTIESAKKRLAGKWMKNFIEYDPRPALAKIKCPVLAIIGSKDLQVLPDLNMPEIEKALREGGNDNFKMVTIEGLNHLFQKCETGSMNEYITIQETWNPEALKQIGDWIESHVTLVE</sequence>
<evidence type="ECO:0000313" key="5">
    <source>
        <dbReference type="Proteomes" id="UP000322214"/>
    </source>
</evidence>
<dbReference type="PANTHER" id="PTHR43265:SF1">
    <property type="entry name" value="ESTERASE ESTD"/>
    <property type="match status" value="1"/>
</dbReference>
<feature type="chain" id="PRO_5022751194" evidence="2">
    <location>
        <begin position="22"/>
        <end position="583"/>
    </location>
</feature>
<keyword evidence="5" id="KW-1185">Reference proteome</keyword>
<dbReference type="AlphaFoldDB" id="A0A5B9P9W5"/>
<dbReference type="InterPro" id="IPR022742">
    <property type="entry name" value="Hydrolase_4"/>
</dbReference>
<dbReference type="GO" id="GO:0052689">
    <property type="term" value="F:carboxylic ester hydrolase activity"/>
    <property type="evidence" value="ECO:0007669"/>
    <property type="project" value="TreeGrafter"/>
</dbReference>
<keyword evidence="2" id="KW-0732">Signal</keyword>